<feature type="transmembrane region" description="Helical" evidence="1">
    <location>
        <begin position="50"/>
        <end position="71"/>
    </location>
</feature>
<feature type="transmembrane region" description="Helical" evidence="1">
    <location>
        <begin position="322"/>
        <end position="340"/>
    </location>
</feature>
<protein>
    <recommendedName>
        <fullName evidence="4">DUF4153 domain-containing protein</fullName>
    </recommendedName>
</protein>
<proteinExistence type="predicted"/>
<keyword evidence="3" id="KW-1185">Reference proteome</keyword>
<keyword evidence="1" id="KW-1133">Transmembrane helix</keyword>
<dbReference type="AlphaFoldDB" id="A0A521ECN1"/>
<dbReference type="Pfam" id="PF13687">
    <property type="entry name" value="DUF4153"/>
    <property type="match status" value="1"/>
</dbReference>
<evidence type="ECO:0000313" key="2">
    <source>
        <dbReference type="EMBL" id="SMO80940.1"/>
    </source>
</evidence>
<feature type="transmembrane region" description="Helical" evidence="1">
    <location>
        <begin position="20"/>
        <end position="38"/>
    </location>
</feature>
<dbReference type="InterPro" id="IPR025291">
    <property type="entry name" value="DUF4153"/>
</dbReference>
<evidence type="ECO:0000256" key="1">
    <source>
        <dbReference type="SAM" id="Phobius"/>
    </source>
</evidence>
<evidence type="ECO:0000313" key="3">
    <source>
        <dbReference type="Proteomes" id="UP000320300"/>
    </source>
</evidence>
<feature type="transmembrane region" description="Helical" evidence="1">
    <location>
        <begin position="255"/>
        <end position="277"/>
    </location>
</feature>
<feature type="transmembrane region" description="Helical" evidence="1">
    <location>
        <begin position="112"/>
        <end position="131"/>
    </location>
</feature>
<dbReference type="OrthoDB" id="9809196at2"/>
<dbReference type="EMBL" id="FXTN01000007">
    <property type="protein sequence ID" value="SMO80940.1"/>
    <property type="molecule type" value="Genomic_DNA"/>
</dbReference>
<dbReference type="Proteomes" id="UP000320300">
    <property type="component" value="Unassembled WGS sequence"/>
</dbReference>
<feature type="transmembrane region" description="Helical" evidence="1">
    <location>
        <begin position="151"/>
        <end position="172"/>
    </location>
</feature>
<reference evidence="2 3" key="1">
    <citation type="submission" date="2017-05" db="EMBL/GenBank/DDBJ databases">
        <authorList>
            <person name="Varghese N."/>
            <person name="Submissions S."/>
        </authorList>
    </citation>
    <scope>NUCLEOTIDE SEQUENCE [LARGE SCALE GENOMIC DNA]</scope>
    <source>
        <strain evidence="2 3">DSM 19036</strain>
    </source>
</reference>
<name>A0A521ECN1_9SPHI</name>
<dbReference type="RefSeq" id="WP_142529122.1">
    <property type="nucleotide sequence ID" value="NZ_CBCSJO010000007.1"/>
</dbReference>
<keyword evidence="1" id="KW-0472">Membrane</keyword>
<keyword evidence="1" id="KW-0812">Transmembrane</keyword>
<feature type="transmembrane region" description="Helical" evidence="1">
    <location>
        <begin position="289"/>
        <end position="310"/>
    </location>
</feature>
<accession>A0A521ECN1</accession>
<sequence>MALPSIQNLIQDIRYVIMRFPLEIAFAIIGSIAAIINIRTGYPDTDQSYWFTRVIMTANLGLLFSLSASLYLESRAVKGPRLYLFKIIVALLASGLIFLLNPALQEDDYQRFFLLSLAGHLLVSFAAYVHADSVQGFWQFNKTIFLRFLTSVLNSGVLYLGLAAAIGATKFLFNVDLGSNSYSILFVLIAGIFNTLFFLAGIPKDLDTLNEDFTYPKALKIFTQYVLIPLATIYVIILLAYEAKIIIEWNLPKGLVSNLILGYAVFGILAILMIFPIREQEENKWIKTYARSFYFLMLPLIVLLFLAVGTRVFRYGITENRYFLIMLAIWLLGVTIYSLLSRKQNIKVIPISLCIFTLLSIYGPQSAFSVSEYSQKKILTDIFKRNNAFKDHKMTRLKSISAKDGNRAARTLRYIIEHYDYQALQPYTNANLDHVSDSLEHTKEATKANKYSRKYFLREAKVSWVQSQLGLGKFSSSAYGDYESNEKRMIEDAYVVKNKQPDLTNVAGYDYVMQDHSADNSDVTVSGNLSITKTIKNKGWVSVKINNDSALFDLKALIGTLPKDPAKQDGYKFNGVAHEYNLPSGALSIVQETKNFRIVYQVNSISYSRGENKVLKDYIYSYGVFLIKVK</sequence>
<organism evidence="2 3">
    <name type="scientific">Pedobacter westerhofensis</name>
    <dbReference type="NCBI Taxonomy" id="425512"/>
    <lineage>
        <taxon>Bacteria</taxon>
        <taxon>Pseudomonadati</taxon>
        <taxon>Bacteroidota</taxon>
        <taxon>Sphingobacteriia</taxon>
        <taxon>Sphingobacteriales</taxon>
        <taxon>Sphingobacteriaceae</taxon>
        <taxon>Pedobacter</taxon>
    </lineage>
</organism>
<feature type="transmembrane region" description="Helical" evidence="1">
    <location>
        <begin position="83"/>
        <end position="100"/>
    </location>
</feature>
<gene>
    <name evidence="2" type="ORF">SAMN06265348_107317</name>
</gene>
<feature type="transmembrane region" description="Helical" evidence="1">
    <location>
        <begin position="184"/>
        <end position="202"/>
    </location>
</feature>
<evidence type="ECO:0008006" key="4">
    <source>
        <dbReference type="Google" id="ProtNLM"/>
    </source>
</evidence>
<feature type="transmembrane region" description="Helical" evidence="1">
    <location>
        <begin position="222"/>
        <end position="243"/>
    </location>
</feature>